<dbReference type="InterPro" id="IPR057840">
    <property type="entry name" value="FimV_N"/>
</dbReference>
<keyword evidence="1" id="KW-0175">Coiled coil</keyword>
<feature type="region of interest" description="Disordered" evidence="2">
    <location>
        <begin position="500"/>
        <end position="525"/>
    </location>
</feature>
<evidence type="ECO:0000313" key="5">
    <source>
        <dbReference type="EMBL" id="MCL9684652.1"/>
    </source>
</evidence>
<dbReference type="Proteomes" id="UP001139721">
    <property type="component" value="Unassembled WGS sequence"/>
</dbReference>
<dbReference type="EMBL" id="JAJKBJ010000012">
    <property type="protein sequence ID" value="MCL9684652.1"/>
    <property type="molecule type" value="Genomic_DNA"/>
</dbReference>
<dbReference type="InterPro" id="IPR020011">
    <property type="entry name" value="FimV_C"/>
</dbReference>
<feature type="domain" description="FimV N-terminal" evidence="4">
    <location>
        <begin position="23"/>
        <end position="129"/>
    </location>
</feature>
<reference evidence="5" key="1">
    <citation type="submission" date="2021-11" db="EMBL/GenBank/DDBJ databases">
        <title>Legionella maioricencis sp. nov., a new species isolated from hot water samples in Mallorca.</title>
        <authorList>
            <person name="Crespi S."/>
            <person name="Drasar V."/>
            <person name="Salva-Serra F."/>
            <person name="Jaen-Luchoro D."/>
            <person name="Pineiro-Iglesias B."/>
            <person name="Aliaga F."/>
            <person name="Fernandez-Juarez V."/>
            <person name="Coll G."/>
            <person name="Moore E.R.B."/>
            <person name="Bennasar-Figueras A."/>
        </authorList>
    </citation>
    <scope>NUCLEOTIDE SEQUENCE</scope>
    <source>
        <strain evidence="5">HCPI-6</strain>
    </source>
</reference>
<dbReference type="AlphaFoldDB" id="A0A9X2ICN6"/>
<feature type="signal peptide" evidence="3">
    <location>
        <begin position="1"/>
        <end position="21"/>
    </location>
</feature>
<accession>A0A9X2ICN6</accession>
<comment type="caution">
    <text evidence="5">The sequence shown here is derived from an EMBL/GenBank/DDBJ whole genome shotgun (WGS) entry which is preliminary data.</text>
</comment>
<feature type="compositionally biased region" description="Basic and acidic residues" evidence="2">
    <location>
        <begin position="745"/>
        <end position="760"/>
    </location>
</feature>
<gene>
    <name evidence="5" type="ORF">LOX96_11150</name>
</gene>
<feature type="chain" id="PRO_5040770921" evidence="3">
    <location>
        <begin position="22"/>
        <end position="858"/>
    </location>
</feature>
<feature type="region of interest" description="Disordered" evidence="2">
    <location>
        <begin position="543"/>
        <end position="760"/>
    </location>
</feature>
<dbReference type="Gene3D" id="1.20.58.2200">
    <property type="match status" value="1"/>
</dbReference>
<evidence type="ECO:0000259" key="4">
    <source>
        <dbReference type="Pfam" id="PF25800"/>
    </source>
</evidence>
<evidence type="ECO:0000256" key="1">
    <source>
        <dbReference type="SAM" id="Coils"/>
    </source>
</evidence>
<sequence length="858" mass="95741">MKKTVLYAALIALTFPMSLNAIGLGEMTVKSSLDQPFLAEIELIDVGSAPLVGIKVGVADPENFHQIGLERVAALSLLNFKIEKNVKGKIVIKIQSIERMTEPYMELVVDLTWPNGQLYKAYTVLLDPPGYQLVSTRAQSSPTYYKKVTEHHTESGVINKKVITEVQHNPVALKDNKNKTTYGPTVTNENVWQIAQRYKTSEIILPQVVLAIVGANPDAFKDGNLNGLKIGIRLVIPATREIMQVPAELATEEVMAHDKAWNEKSPINHVLSPPYMNGQTISPVPQINANSPAKNSEIPTIPKFTTIQKITPTPMQLPKFLFPNPVVPVVSANQQPVQTNKTQNLERDSNIKAEISITTAAVETVRESNAVLMEQLHLLQEQNKKLQMQLEKRDKEMEVIRKQMQLMMKQRLAVASQANSSLTNNQSSNLWPLWLLLVVAAGGGGFAYWYFRHREQEIRDEPYLTSTPVEAKHLIPDGEQPPKVGEATISATVAAPAFTSQSSQVEEIEQNAPVEQPSKVKKEDELAENGAIIKTESIETANKPVKKQVTEKKKEEALKQEPIAVPDLPLEKQEMSIKSDAVITDETEKDKKEKDKIEEDKTGTEERAKEQSVIEFEPLMQPEMSKDLVQNQSSSEEKTAVASDNEPISEHSEENEEREESSNHEVLEFESGLHQLIPEKTEKKVKGKEEQADDDSQSIDFVPTLSPVQSLIEENQSKEVKKEKDKVGKSAINEESMPSLEDEDSNLKSEPEIENKHIDIDPEITEFFAKSEDEKIADENDTTNELQPEAVVTKPEAPQTANSLKSKAALDTLLALAKTYIGMDDIESARTSLEEVLEYGNDIQKAEAQRLLDEIKDK</sequence>
<keyword evidence="3" id="KW-0732">Signal</keyword>
<dbReference type="Pfam" id="PF25800">
    <property type="entry name" value="FimV_N"/>
    <property type="match status" value="1"/>
</dbReference>
<feature type="region of interest" description="Disordered" evidence="2">
    <location>
        <begin position="779"/>
        <end position="803"/>
    </location>
</feature>
<keyword evidence="6" id="KW-1185">Reference proteome</keyword>
<dbReference type="NCBIfam" id="TIGR03504">
    <property type="entry name" value="FimV_Cterm"/>
    <property type="match status" value="1"/>
</dbReference>
<dbReference type="NCBIfam" id="TIGR03505">
    <property type="entry name" value="FimV_core"/>
    <property type="match status" value="1"/>
</dbReference>
<feature type="compositionally biased region" description="Basic and acidic residues" evidence="2">
    <location>
        <begin position="548"/>
        <end position="559"/>
    </location>
</feature>
<evidence type="ECO:0000313" key="6">
    <source>
        <dbReference type="Proteomes" id="UP001139721"/>
    </source>
</evidence>
<protein>
    <submittedName>
        <fullName evidence="5">Pilus assembly protein FimV</fullName>
    </submittedName>
</protein>
<feature type="compositionally biased region" description="Basic and acidic residues" evidence="2">
    <location>
        <begin position="586"/>
        <end position="612"/>
    </location>
</feature>
<proteinExistence type="predicted"/>
<feature type="compositionally biased region" description="Basic and acidic residues" evidence="2">
    <location>
        <begin position="715"/>
        <end position="728"/>
    </location>
</feature>
<organism evidence="5 6">
    <name type="scientific">Legionella maioricensis</name>
    <dbReference type="NCBI Taxonomy" id="2896528"/>
    <lineage>
        <taxon>Bacteria</taxon>
        <taxon>Pseudomonadati</taxon>
        <taxon>Pseudomonadota</taxon>
        <taxon>Gammaproteobacteria</taxon>
        <taxon>Legionellales</taxon>
        <taxon>Legionellaceae</taxon>
        <taxon>Legionella</taxon>
    </lineage>
</organism>
<feature type="coiled-coil region" evidence="1">
    <location>
        <begin position="362"/>
        <end position="403"/>
    </location>
</feature>
<evidence type="ECO:0000256" key="2">
    <source>
        <dbReference type="SAM" id="MobiDB-lite"/>
    </source>
</evidence>
<dbReference type="RefSeq" id="WP_250421563.1">
    <property type="nucleotide sequence ID" value="NZ_JAJKBJ010000012.1"/>
</dbReference>
<feature type="compositionally biased region" description="Basic and acidic residues" evidence="2">
    <location>
        <begin position="677"/>
        <end position="690"/>
    </location>
</feature>
<dbReference type="InterPro" id="IPR038440">
    <property type="entry name" value="FimV_C_sf"/>
</dbReference>
<evidence type="ECO:0000256" key="3">
    <source>
        <dbReference type="SAM" id="SignalP"/>
    </source>
</evidence>
<dbReference type="InterPro" id="IPR020012">
    <property type="entry name" value="LysM_FimV"/>
</dbReference>
<name>A0A9X2ICN6_9GAMM</name>